<feature type="region of interest" description="Disordered" evidence="1">
    <location>
        <begin position="127"/>
        <end position="174"/>
    </location>
</feature>
<name>A0ABR8Z8K7_9FLAO</name>
<proteinExistence type="predicted"/>
<keyword evidence="4" id="KW-1185">Reference proteome</keyword>
<feature type="compositionally biased region" description="Acidic residues" evidence="1">
    <location>
        <begin position="132"/>
        <end position="146"/>
    </location>
</feature>
<feature type="chain" id="PRO_5045872908" description="META domain-containing protein" evidence="2">
    <location>
        <begin position="21"/>
        <end position="174"/>
    </location>
</feature>
<keyword evidence="2" id="KW-0732">Signal</keyword>
<evidence type="ECO:0000313" key="4">
    <source>
        <dbReference type="Proteomes" id="UP000637299"/>
    </source>
</evidence>
<accession>A0ABR8Z8K7</accession>
<dbReference type="Proteomes" id="UP000637299">
    <property type="component" value="Unassembled WGS sequence"/>
</dbReference>
<evidence type="ECO:0000313" key="3">
    <source>
        <dbReference type="EMBL" id="MBD8081558.1"/>
    </source>
</evidence>
<protein>
    <recommendedName>
        <fullName evidence="5">META domain-containing protein</fullName>
    </recommendedName>
</protein>
<reference evidence="3 4" key="1">
    <citation type="submission" date="2020-09" db="EMBL/GenBank/DDBJ databases">
        <title>Genome seq and assembly of Chryseobacterium sp.</title>
        <authorList>
            <person name="Chhetri G."/>
        </authorList>
    </citation>
    <scope>NUCLEOTIDE SEQUENCE [LARGE SCALE GENOMIC DNA]</scope>
    <source>
        <strain evidence="3 4">GCR10</strain>
    </source>
</reference>
<organism evidence="3 4">
    <name type="scientific">Chryseobacterium caseinilyticum</name>
    <dbReference type="NCBI Taxonomy" id="2771428"/>
    <lineage>
        <taxon>Bacteria</taxon>
        <taxon>Pseudomonadati</taxon>
        <taxon>Bacteroidota</taxon>
        <taxon>Flavobacteriia</taxon>
        <taxon>Flavobacteriales</taxon>
        <taxon>Weeksellaceae</taxon>
        <taxon>Chryseobacterium group</taxon>
        <taxon>Chryseobacterium</taxon>
    </lineage>
</organism>
<evidence type="ECO:0000256" key="2">
    <source>
        <dbReference type="SAM" id="SignalP"/>
    </source>
</evidence>
<feature type="compositionally biased region" description="Basic and acidic residues" evidence="1">
    <location>
        <begin position="163"/>
        <end position="174"/>
    </location>
</feature>
<dbReference type="EMBL" id="JACYFS010000001">
    <property type="protein sequence ID" value="MBD8081558.1"/>
    <property type="molecule type" value="Genomic_DNA"/>
</dbReference>
<comment type="caution">
    <text evidence="3">The sequence shown here is derived from an EMBL/GenBank/DDBJ whole genome shotgun (WGS) entry which is preliminary data.</text>
</comment>
<gene>
    <name evidence="3" type="ORF">IC610_03860</name>
</gene>
<feature type="signal peptide" evidence="2">
    <location>
        <begin position="1"/>
        <end position="20"/>
    </location>
</feature>
<evidence type="ECO:0000256" key="1">
    <source>
        <dbReference type="SAM" id="MobiDB-lite"/>
    </source>
</evidence>
<evidence type="ECO:0008006" key="5">
    <source>
        <dbReference type="Google" id="ProtNLM"/>
    </source>
</evidence>
<dbReference type="RefSeq" id="WP_191735320.1">
    <property type="nucleotide sequence ID" value="NZ_JACYFS010000001.1"/>
</dbReference>
<sequence length="174" mass="19182">MNLKKTITLAAFALTVQLSAQTNVFQKTTWKIESISADGKAVLKKAKKINLPSEQSKFHFLQFDNEKFDTGNSCFHMDGRYSVFEPNTVEFSAGAADMAGDCKEPKSLTGNYTYVLKKDTLELTPAEKIDYDEPMPEAAVMEEDASVETAGKAAADVQNSSKKPAEKSPKKTKR</sequence>